<dbReference type="SUPFAM" id="SSF74788">
    <property type="entry name" value="Cullin repeat-like"/>
    <property type="match status" value="1"/>
</dbReference>
<gene>
    <name evidence="7" type="primary">RvY_14294-1</name>
    <name evidence="7" type="synonym">RvY_14294.1</name>
    <name evidence="7" type="ORF">RvY_14294</name>
</gene>
<keyword evidence="8" id="KW-1185">Reference proteome</keyword>
<dbReference type="Pfam" id="PF00888">
    <property type="entry name" value="Cullin"/>
    <property type="match status" value="1"/>
</dbReference>
<dbReference type="FunFam" id="1.20.1310.10:FF:000002">
    <property type="entry name" value="cullin-3 isoform X1"/>
    <property type="match status" value="1"/>
</dbReference>
<dbReference type="SUPFAM" id="SSF46785">
    <property type="entry name" value="Winged helix' DNA-binding domain"/>
    <property type="match status" value="1"/>
</dbReference>
<dbReference type="GO" id="GO:0006511">
    <property type="term" value="P:ubiquitin-dependent protein catabolic process"/>
    <property type="evidence" value="ECO:0007669"/>
    <property type="project" value="InterPro"/>
</dbReference>
<dbReference type="Proteomes" id="UP000186922">
    <property type="component" value="Unassembled WGS sequence"/>
</dbReference>
<dbReference type="OrthoDB" id="27073at2759"/>
<dbReference type="InterPro" id="IPR045093">
    <property type="entry name" value="Cullin"/>
</dbReference>
<comment type="caution">
    <text evidence="7">The sequence shown here is derived from an EMBL/GenBank/DDBJ whole genome shotgun (WGS) entry which is preliminary data.</text>
</comment>
<dbReference type="FunFam" id="1.20.1310.10:FF:000001">
    <property type="entry name" value="Cullin 3"/>
    <property type="match status" value="1"/>
</dbReference>
<dbReference type="InterPro" id="IPR036390">
    <property type="entry name" value="WH_DNA-bd_sf"/>
</dbReference>
<dbReference type="Gene3D" id="3.30.230.130">
    <property type="entry name" value="Cullin, Chain C, Domain 2"/>
    <property type="match status" value="1"/>
</dbReference>
<dbReference type="Pfam" id="PF10557">
    <property type="entry name" value="Cullin_Nedd8"/>
    <property type="match status" value="1"/>
</dbReference>
<reference evidence="7 8" key="1">
    <citation type="journal article" date="2016" name="Nat. Commun.">
        <title>Extremotolerant tardigrade genome and improved radiotolerance of human cultured cells by tardigrade-unique protein.</title>
        <authorList>
            <person name="Hashimoto T."/>
            <person name="Horikawa D.D."/>
            <person name="Saito Y."/>
            <person name="Kuwahara H."/>
            <person name="Kozuka-Hata H."/>
            <person name="Shin-I T."/>
            <person name="Minakuchi Y."/>
            <person name="Ohishi K."/>
            <person name="Motoyama A."/>
            <person name="Aizu T."/>
            <person name="Enomoto A."/>
            <person name="Kondo K."/>
            <person name="Tanaka S."/>
            <person name="Hara Y."/>
            <person name="Koshikawa S."/>
            <person name="Sagara H."/>
            <person name="Miura T."/>
            <person name="Yokobori S."/>
            <person name="Miyagawa K."/>
            <person name="Suzuki Y."/>
            <person name="Kubo T."/>
            <person name="Oyama M."/>
            <person name="Kohara Y."/>
            <person name="Fujiyama A."/>
            <person name="Arakawa K."/>
            <person name="Katayama T."/>
            <person name="Toyoda A."/>
            <person name="Kunieda T."/>
        </authorList>
    </citation>
    <scope>NUCLEOTIDE SEQUENCE [LARGE SCALE GENOMIC DNA]</scope>
    <source>
        <strain evidence="7 8">YOKOZUNA-1</strain>
    </source>
</reference>
<accession>A0A1D1VQU1</accession>
<dbReference type="STRING" id="947166.A0A1D1VQU1"/>
<evidence type="ECO:0000256" key="5">
    <source>
        <dbReference type="RuleBase" id="RU003829"/>
    </source>
</evidence>
<dbReference type="Gene3D" id="1.20.1310.10">
    <property type="entry name" value="Cullin Repeats"/>
    <property type="match status" value="4"/>
</dbReference>
<comment type="similarity">
    <text evidence="1 4 5">Belongs to the cullin family.</text>
</comment>
<evidence type="ECO:0000256" key="4">
    <source>
        <dbReference type="PROSITE-ProRule" id="PRU00330"/>
    </source>
</evidence>
<dbReference type="InterPro" id="IPR016159">
    <property type="entry name" value="Cullin_repeat-like_dom_sf"/>
</dbReference>
<dbReference type="Pfam" id="PF26557">
    <property type="entry name" value="Cullin_AB"/>
    <property type="match status" value="1"/>
</dbReference>
<protein>
    <recommendedName>
        <fullName evidence="6">Cullin family profile domain-containing protein</fullName>
    </recommendedName>
</protein>
<dbReference type="PROSITE" id="PS50069">
    <property type="entry name" value="CULLIN_2"/>
    <property type="match status" value="1"/>
</dbReference>
<proteinExistence type="inferred from homology"/>
<dbReference type="InterPro" id="IPR019559">
    <property type="entry name" value="Cullin_neddylation_domain"/>
</dbReference>
<dbReference type="SUPFAM" id="SSF75632">
    <property type="entry name" value="Cullin homology domain"/>
    <property type="match status" value="1"/>
</dbReference>
<dbReference type="Gene3D" id="1.10.10.10">
    <property type="entry name" value="Winged helix-like DNA-binding domain superfamily/Winged helix DNA-binding domain"/>
    <property type="match status" value="1"/>
</dbReference>
<dbReference type="FunFam" id="1.10.10.10:FF:000014">
    <property type="entry name" value="Cullin 1"/>
    <property type="match status" value="1"/>
</dbReference>
<evidence type="ECO:0000259" key="6">
    <source>
        <dbReference type="PROSITE" id="PS50069"/>
    </source>
</evidence>
<dbReference type="GO" id="GO:0031625">
    <property type="term" value="F:ubiquitin protein ligase binding"/>
    <property type="evidence" value="ECO:0007669"/>
    <property type="project" value="InterPro"/>
</dbReference>
<dbReference type="InterPro" id="IPR036317">
    <property type="entry name" value="Cullin_homology_sf"/>
</dbReference>
<dbReference type="EMBL" id="BDGG01000010">
    <property type="protein sequence ID" value="GAV03932.1"/>
    <property type="molecule type" value="Genomic_DNA"/>
</dbReference>
<sequence>MPHLRIKPFPAPVSDQYPNETWQILRTAVEDILQRKMTTISFEQLYQHAYSMFLHKHGSMLHDSLREVIAQHLETRVRTDILKSLETHFLQGLKQVWDDFSASMSVIKDVFMYMDRKVESMDGDHPSVYSIGLNLFRDNVLHYGQVRAKLQQTLIEMISAERRGETIDQPTIKSVCTMLMELGAGARNVYEEDFEAAFLADSVNYCRAEAQRYLDSDNAGNYIRNVEKLVLAETDRINQYLDKSTKANVDKIIDEELIQKNMEKVVNMPNGGVVSLVQTRNFSEMLSMLKLLNRVPEGVTTMLAPISANLKQQGAALMSEACPVTKNPVQLIQAVLDLKKEYDTFLEKSFKKDQRFRKMIAADFEYFFNMNKRAPELLSHYIDEQLKNGSKNVTEQQMNTTLEQAMKLFRYLHEKDVFERFYKHHLARRLLTARTTSDESEKAMLSKLRHECGYSYTSKLEGMYRDVIVSSTFNDKFKDHCLQAENPPISIDLTVQVLTTGFWPMPPAGNSILIPESCLKAFAEFGRLYLDTYNGRQLNLQSNLGTAEISAEFYGPPASSDRASSAGGSPTTAVTSSAVRKHTLCVTTHQMCVLMLFNQQAEWSYQDILAATGIPDKDCKRTLSTLSTGKMRILMKLGTGKFTESATRFSVNDSFYSQLHRVKVNAGTKMDFKEEVQDEEMKDAARDQKVDADRRHEVDAAIIRILKGRQQMDHNELLAEIVSQLRHRFTPPPDIIKKCIDGLIAKDYIQRAEENKSVYRYVA</sequence>
<evidence type="ECO:0000256" key="2">
    <source>
        <dbReference type="ARBA" id="ARBA00022499"/>
    </source>
</evidence>
<dbReference type="SMART" id="SM00182">
    <property type="entry name" value="CULLIN"/>
    <property type="match status" value="1"/>
</dbReference>
<dbReference type="InterPro" id="IPR016158">
    <property type="entry name" value="Cullin_homology"/>
</dbReference>
<dbReference type="AlphaFoldDB" id="A0A1D1VQU1"/>
<evidence type="ECO:0000256" key="3">
    <source>
        <dbReference type="ARBA" id="ARBA00022843"/>
    </source>
</evidence>
<feature type="domain" description="Cullin family profile" evidence="6">
    <location>
        <begin position="373"/>
        <end position="627"/>
    </location>
</feature>
<dbReference type="InterPro" id="IPR036388">
    <property type="entry name" value="WH-like_DNA-bd_sf"/>
</dbReference>
<dbReference type="PANTHER" id="PTHR11932">
    <property type="entry name" value="CULLIN"/>
    <property type="match status" value="1"/>
</dbReference>
<evidence type="ECO:0000313" key="8">
    <source>
        <dbReference type="Proteomes" id="UP000186922"/>
    </source>
</evidence>
<evidence type="ECO:0000256" key="1">
    <source>
        <dbReference type="ARBA" id="ARBA00006019"/>
    </source>
</evidence>
<keyword evidence="3" id="KW-0832">Ubl conjugation</keyword>
<dbReference type="InterPro" id="IPR001373">
    <property type="entry name" value="Cullin_N"/>
</dbReference>
<keyword evidence="2" id="KW-1017">Isopeptide bond</keyword>
<organism evidence="7 8">
    <name type="scientific">Ramazzottius varieornatus</name>
    <name type="common">Water bear</name>
    <name type="synonym">Tardigrade</name>
    <dbReference type="NCBI Taxonomy" id="947166"/>
    <lineage>
        <taxon>Eukaryota</taxon>
        <taxon>Metazoa</taxon>
        <taxon>Ecdysozoa</taxon>
        <taxon>Tardigrada</taxon>
        <taxon>Eutardigrada</taxon>
        <taxon>Parachela</taxon>
        <taxon>Hypsibioidea</taxon>
        <taxon>Ramazzottiidae</taxon>
        <taxon>Ramazzottius</taxon>
    </lineage>
</organism>
<name>A0A1D1VQU1_RAMVA</name>
<dbReference type="SMART" id="SM00884">
    <property type="entry name" value="Cullin_Nedd8"/>
    <property type="match status" value="1"/>
</dbReference>
<dbReference type="InterPro" id="IPR059120">
    <property type="entry name" value="Cullin-like_AB"/>
</dbReference>
<evidence type="ECO:0000313" key="7">
    <source>
        <dbReference type="EMBL" id="GAV03932.1"/>
    </source>
</evidence>